<dbReference type="InterPro" id="IPR004274">
    <property type="entry name" value="FCP1_dom"/>
</dbReference>
<dbReference type="InterPro" id="IPR036412">
    <property type="entry name" value="HAD-like_sf"/>
</dbReference>
<accession>A0A6J2UFW9</accession>
<feature type="compositionally biased region" description="Polar residues" evidence="1">
    <location>
        <begin position="10"/>
        <end position="23"/>
    </location>
</feature>
<dbReference type="SUPFAM" id="SSF56784">
    <property type="entry name" value="HAD-like"/>
    <property type="match status" value="1"/>
</dbReference>
<feature type="domain" description="FCP1 homology" evidence="2">
    <location>
        <begin position="109"/>
        <end position="282"/>
    </location>
</feature>
<dbReference type="InterPro" id="IPR023214">
    <property type="entry name" value="HAD_sf"/>
</dbReference>
<reference evidence="4" key="1">
    <citation type="submission" date="2025-08" db="UniProtKB">
        <authorList>
            <consortium name="RefSeq"/>
        </authorList>
    </citation>
    <scope>IDENTIFICATION</scope>
    <source>
        <strain evidence="4">11010-0011.00</strain>
        <tissue evidence="4">Whole body</tissue>
    </source>
</reference>
<organism evidence="3 4">
    <name type="scientific">Drosophila lebanonensis</name>
    <name type="common">Fruit fly</name>
    <name type="synonym">Scaptodrosophila lebanonensis</name>
    <dbReference type="NCBI Taxonomy" id="7225"/>
    <lineage>
        <taxon>Eukaryota</taxon>
        <taxon>Metazoa</taxon>
        <taxon>Ecdysozoa</taxon>
        <taxon>Arthropoda</taxon>
        <taxon>Hexapoda</taxon>
        <taxon>Insecta</taxon>
        <taxon>Pterygota</taxon>
        <taxon>Neoptera</taxon>
        <taxon>Endopterygota</taxon>
        <taxon>Diptera</taxon>
        <taxon>Brachycera</taxon>
        <taxon>Muscomorpha</taxon>
        <taxon>Ephydroidea</taxon>
        <taxon>Drosophilidae</taxon>
        <taxon>Scaptodrosophila</taxon>
    </lineage>
</organism>
<dbReference type="FunFam" id="3.40.50.1000:FF:000093">
    <property type="entry name" value="NLI interacting factor-like phosphatase family protein"/>
    <property type="match status" value="1"/>
</dbReference>
<dbReference type="RefSeq" id="XP_030387336.1">
    <property type="nucleotide sequence ID" value="XM_030531476.1"/>
</dbReference>
<sequence length="297" mass="34003">MVMHLDQQERITSSSSSPAVPTNTVLKVQAKESSSGSSLSSRKQHVLLALTQRWTIGGPTLLCVAEKFGKYLKRMLANLSNRIKDIVRPDTNFTYKEVPLSAESERALDEAGRKTLILDLDETLVHSCYNDPETNEHIGCSMVPPNTEPNFTISVDVEEMPVIFQVFKRPHVDLFLDFVAKWYDIVIYTASLEVYASQVVDQLDAGRGILRRRFFRQHCRSSTNVLSKDLCLVNRDLRRTFIIDNSPNAYRDYPENAIPIKTWLYDPNDKELLKLLPFLDALRFTKDVRTILSRRAH</sequence>
<dbReference type="CDD" id="cd07521">
    <property type="entry name" value="HAD_FCP1-like"/>
    <property type="match status" value="1"/>
</dbReference>
<dbReference type="OrthoDB" id="277011at2759"/>
<evidence type="ECO:0000313" key="3">
    <source>
        <dbReference type="Proteomes" id="UP000504634"/>
    </source>
</evidence>
<evidence type="ECO:0000313" key="4">
    <source>
        <dbReference type="RefSeq" id="XP_030387336.1"/>
    </source>
</evidence>
<feature type="region of interest" description="Disordered" evidence="1">
    <location>
        <begin position="1"/>
        <end position="23"/>
    </location>
</feature>
<proteinExistence type="predicted"/>
<dbReference type="GO" id="GO:0016791">
    <property type="term" value="F:phosphatase activity"/>
    <property type="evidence" value="ECO:0007669"/>
    <property type="project" value="InterPro"/>
</dbReference>
<dbReference type="PANTHER" id="PTHR12210">
    <property type="entry name" value="DULLARD PROTEIN PHOSPHATASE"/>
    <property type="match status" value="1"/>
</dbReference>
<gene>
    <name evidence="4" type="primary">LOC115633958</name>
</gene>
<dbReference type="InterPro" id="IPR050365">
    <property type="entry name" value="TIM50"/>
</dbReference>
<dbReference type="NCBIfam" id="TIGR02251">
    <property type="entry name" value="HIF-SF_euk"/>
    <property type="match status" value="1"/>
</dbReference>
<dbReference type="Pfam" id="PF03031">
    <property type="entry name" value="NIF"/>
    <property type="match status" value="1"/>
</dbReference>
<dbReference type="PROSITE" id="PS50969">
    <property type="entry name" value="FCP1"/>
    <property type="match status" value="1"/>
</dbReference>
<name>A0A6J2UFW9_DROLE</name>
<dbReference type="InterPro" id="IPR011948">
    <property type="entry name" value="Dullard_phosphatase"/>
</dbReference>
<protein>
    <submittedName>
        <fullName evidence="4">CTD nuclear envelope phosphatase 1 homolog</fullName>
    </submittedName>
</protein>
<evidence type="ECO:0000256" key="1">
    <source>
        <dbReference type="SAM" id="MobiDB-lite"/>
    </source>
</evidence>
<keyword evidence="3" id="KW-1185">Reference proteome</keyword>
<dbReference type="GeneID" id="115633958"/>
<dbReference type="SMART" id="SM00577">
    <property type="entry name" value="CPDc"/>
    <property type="match status" value="1"/>
</dbReference>
<evidence type="ECO:0000259" key="2">
    <source>
        <dbReference type="PROSITE" id="PS50969"/>
    </source>
</evidence>
<dbReference type="Proteomes" id="UP000504634">
    <property type="component" value="Unplaced"/>
</dbReference>
<dbReference type="AlphaFoldDB" id="A0A6J2UFW9"/>
<dbReference type="Gene3D" id="3.40.50.1000">
    <property type="entry name" value="HAD superfamily/HAD-like"/>
    <property type="match status" value="1"/>
</dbReference>